<dbReference type="Proteomes" id="UP001242995">
    <property type="component" value="Unassembled WGS sequence"/>
</dbReference>
<dbReference type="EMBL" id="JAUSRG010000001">
    <property type="protein sequence ID" value="MDP9903262.1"/>
    <property type="molecule type" value="Genomic_DNA"/>
</dbReference>
<keyword evidence="2" id="KW-0812">Transmembrane</keyword>
<keyword evidence="2" id="KW-0472">Membrane</keyword>
<feature type="transmembrane region" description="Helical" evidence="2">
    <location>
        <begin position="62"/>
        <end position="83"/>
    </location>
</feature>
<evidence type="ECO:0000256" key="1">
    <source>
        <dbReference type="SAM" id="MobiDB-lite"/>
    </source>
</evidence>
<name>A0AAW8D563_9MICC</name>
<evidence type="ECO:0000313" key="3">
    <source>
        <dbReference type="EMBL" id="MDP9903262.1"/>
    </source>
</evidence>
<reference evidence="3 5" key="1">
    <citation type="submission" date="2023-07" db="EMBL/GenBank/DDBJ databases">
        <title>Sorghum-associated microbial communities from plants grown in Nebraska, USA.</title>
        <authorList>
            <person name="Schachtman D."/>
        </authorList>
    </citation>
    <scope>NUCLEOTIDE SEQUENCE</scope>
    <source>
        <strain evidence="3">DS1006</strain>
        <strain evidence="4 5">DS1016</strain>
    </source>
</reference>
<gene>
    <name evidence="3" type="ORF">J2S90_000202</name>
    <name evidence="4" type="ORF">J2S93_001501</name>
</gene>
<dbReference type="EMBL" id="JAUSTF010000002">
    <property type="protein sequence ID" value="MDQ0180085.1"/>
    <property type="molecule type" value="Genomic_DNA"/>
</dbReference>
<keyword evidence="5" id="KW-1185">Reference proteome</keyword>
<feature type="region of interest" description="Disordered" evidence="1">
    <location>
        <begin position="1"/>
        <end position="31"/>
    </location>
</feature>
<keyword evidence="2" id="KW-1133">Transmembrane helix</keyword>
<feature type="transmembrane region" description="Helical" evidence="2">
    <location>
        <begin position="178"/>
        <end position="196"/>
    </location>
</feature>
<feature type="transmembrane region" description="Helical" evidence="2">
    <location>
        <begin position="89"/>
        <end position="106"/>
    </location>
</feature>
<dbReference type="AlphaFoldDB" id="A0AAW8D563"/>
<proteinExistence type="predicted"/>
<evidence type="ECO:0000313" key="5">
    <source>
        <dbReference type="Proteomes" id="UP001230951"/>
    </source>
</evidence>
<organism evidence="3 6">
    <name type="scientific">Arthrobacter bambusae</name>
    <dbReference type="NCBI Taxonomy" id="1338426"/>
    <lineage>
        <taxon>Bacteria</taxon>
        <taxon>Bacillati</taxon>
        <taxon>Actinomycetota</taxon>
        <taxon>Actinomycetes</taxon>
        <taxon>Micrococcales</taxon>
        <taxon>Micrococcaceae</taxon>
        <taxon>Arthrobacter</taxon>
    </lineage>
</organism>
<feature type="transmembrane region" description="Helical" evidence="2">
    <location>
        <begin position="118"/>
        <end position="140"/>
    </location>
</feature>
<sequence length="213" mass="22567">MTAATPENPQAWPTMPEESAPTGQPWADSEPLQPDAAATVHAETAPTGAAMAVKPAPVPAGALARGIALSLIVIPAGAVTWVILWKMGFIASIVSFGIAAGAVALYRAGSRHRVNRPAFWALMAVIVAAVIVSFFSGLGADIAAFLHMDPGTAATSREFWDTYWLNITDNSRLWETHATDIAMTVLFTALGCFRIIRRLARESQAQTVNAAAR</sequence>
<evidence type="ECO:0000256" key="2">
    <source>
        <dbReference type="SAM" id="Phobius"/>
    </source>
</evidence>
<evidence type="ECO:0000313" key="4">
    <source>
        <dbReference type="EMBL" id="MDQ0180085.1"/>
    </source>
</evidence>
<evidence type="ECO:0000313" key="6">
    <source>
        <dbReference type="Proteomes" id="UP001242995"/>
    </source>
</evidence>
<comment type="caution">
    <text evidence="3">The sequence shown here is derived from an EMBL/GenBank/DDBJ whole genome shotgun (WGS) entry which is preliminary data.</text>
</comment>
<protein>
    <submittedName>
        <fullName evidence="3">Uncharacterized protein</fullName>
    </submittedName>
</protein>
<accession>A0AAW8D563</accession>
<dbReference type="Proteomes" id="UP001230951">
    <property type="component" value="Unassembled WGS sequence"/>
</dbReference>